<proteinExistence type="predicted"/>
<dbReference type="EMBL" id="MU839024">
    <property type="protein sequence ID" value="KAK1763844.1"/>
    <property type="molecule type" value="Genomic_DNA"/>
</dbReference>
<evidence type="ECO:0000256" key="1">
    <source>
        <dbReference type="SAM" id="MobiDB-lite"/>
    </source>
</evidence>
<feature type="domain" description="Heterokaryon incompatibility" evidence="2">
    <location>
        <begin position="216"/>
        <end position="343"/>
    </location>
</feature>
<dbReference type="InterPro" id="IPR010730">
    <property type="entry name" value="HET"/>
</dbReference>
<keyword evidence="4" id="KW-1185">Reference proteome</keyword>
<dbReference type="PANTHER" id="PTHR33112:SF1">
    <property type="entry name" value="HETEROKARYON INCOMPATIBILITY DOMAIN-CONTAINING PROTEIN"/>
    <property type="match status" value="1"/>
</dbReference>
<evidence type="ECO:0000313" key="3">
    <source>
        <dbReference type="EMBL" id="KAK1763844.1"/>
    </source>
</evidence>
<protein>
    <submittedName>
        <fullName evidence="3">Heterokaryon incompatibility protein-domain-containing protein</fullName>
    </submittedName>
</protein>
<comment type="caution">
    <text evidence="3">The sequence shown here is derived from an EMBL/GenBank/DDBJ whole genome shotgun (WGS) entry which is preliminary data.</text>
</comment>
<evidence type="ECO:0000313" key="4">
    <source>
        <dbReference type="Proteomes" id="UP001244011"/>
    </source>
</evidence>
<dbReference type="Pfam" id="PF06985">
    <property type="entry name" value="HET"/>
    <property type="match status" value="1"/>
</dbReference>
<accession>A0AAJ0FJ02</accession>
<feature type="region of interest" description="Disordered" evidence="1">
    <location>
        <begin position="1"/>
        <end position="29"/>
    </location>
</feature>
<dbReference type="AlphaFoldDB" id="A0AAJ0FJ02"/>
<reference evidence="3" key="1">
    <citation type="submission" date="2023-06" db="EMBL/GenBank/DDBJ databases">
        <title>Genome-scale phylogeny and comparative genomics of the fungal order Sordariales.</title>
        <authorList>
            <consortium name="Lawrence Berkeley National Laboratory"/>
            <person name="Hensen N."/>
            <person name="Bonometti L."/>
            <person name="Westerberg I."/>
            <person name="Brannstrom I.O."/>
            <person name="Guillou S."/>
            <person name="Cros-Aarteil S."/>
            <person name="Calhoun S."/>
            <person name="Haridas S."/>
            <person name="Kuo A."/>
            <person name="Mondo S."/>
            <person name="Pangilinan J."/>
            <person name="Riley R."/>
            <person name="Labutti K."/>
            <person name="Andreopoulos B."/>
            <person name="Lipzen A."/>
            <person name="Chen C."/>
            <person name="Yanf M."/>
            <person name="Daum C."/>
            <person name="Ng V."/>
            <person name="Clum A."/>
            <person name="Steindorff A."/>
            <person name="Ohm R."/>
            <person name="Martin F."/>
            <person name="Silar P."/>
            <person name="Natvig D."/>
            <person name="Lalanne C."/>
            <person name="Gautier V."/>
            <person name="Ament-Velasquez S.L."/>
            <person name="Kruys A."/>
            <person name="Hutchinson M.I."/>
            <person name="Powell A.J."/>
            <person name="Barry K."/>
            <person name="Miller A.N."/>
            <person name="Grigoriev I.V."/>
            <person name="Debuchy R."/>
            <person name="Gladieux P."/>
            <person name="Thoren M.H."/>
            <person name="Johannesson H."/>
        </authorList>
    </citation>
    <scope>NUCLEOTIDE SEQUENCE</scope>
    <source>
        <strain evidence="3">8032-3</strain>
    </source>
</reference>
<dbReference type="RefSeq" id="XP_060280057.1">
    <property type="nucleotide sequence ID" value="XM_060425627.1"/>
</dbReference>
<sequence>MPGGIRQNRRQPADSQSPRSKRSKMPETERIEADTLCERCRGIHTEAGHIHVKADLGVQLAIVDDNSDQLLGSACMFCRLLGSIKDQSLDGHECRLYAYSANAIYARIRTPTLKKHDIASSVLLGIVASTARSTTLEASDFIGVVDPQREGQSTSIGPRRIRTDRIDYAMIKSWISFCESKHKRLCNPSITEIVEKLRVIDVDTLDVIDAPENCEYVALSYVWGAHAAPPGRFPKVVEDSFVVTKKLGYKYVWVDNYCIDQNNVTDKHDQIKAMNLVYGNAKLTLIAAAGEGSDHGLPGVGTRERVGQNSLSIDDHLYIQTFPHASWALDTSRWATRGWTLQEAMLSNRRLVFTDYQVAFQCNGMHCSEAVHWPYELMHAKSSRRLPENVPRPPFGRLTLDQKYYDVDRPYFHLLSILEEYSNRTLSYSSDSLNAFLGILSSFASRKNPIYHVWGVPLVFQHNRWDLKLNWRHRQPCNRQTQFPSWSWAGWSGPVTRGKQLFMGAGNLFLISLEKDSRGEEAEIIDLQDFGKEHGKYHMYASGSLFLRLRIWAVDLEFTHVSWSGVSEAARQAYYDERNLGERSQKDAFKEGLYAKLPRRGYTELAYFYIDDKDFDADSLQEKSLPAMMFDDNPYNADATFIILIHRGEDRYERLGYVLFRPASPEPTADTAFRSDSGRLSKVRPDIAPSVGEHEQLLWKEHKIAMDIRLS</sequence>
<dbReference type="PANTHER" id="PTHR33112">
    <property type="entry name" value="DOMAIN PROTEIN, PUTATIVE-RELATED"/>
    <property type="match status" value="1"/>
</dbReference>
<gene>
    <name evidence="3" type="ORF">QBC33DRAFT_498640</name>
</gene>
<evidence type="ECO:0000259" key="2">
    <source>
        <dbReference type="Pfam" id="PF06985"/>
    </source>
</evidence>
<dbReference type="GeneID" id="85308814"/>
<name>A0AAJ0FJ02_9PEZI</name>
<organism evidence="3 4">
    <name type="scientific">Phialemonium atrogriseum</name>
    <dbReference type="NCBI Taxonomy" id="1093897"/>
    <lineage>
        <taxon>Eukaryota</taxon>
        <taxon>Fungi</taxon>
        <taxon>Dikarya</taxon>
        <taxon>Ascomycota</taxon>
        <taxon>Pezizomycotina</taxon>
        <taxon>Sordariomycetes</taxon>
        <taxon>Sordariomycetidae</taxon>
        <taxon>Cephalothecales</taxon>
        <taxon>Cephalothecaceae</taxon>
        <taxon>Phialemonium</taxon>
    </lineage>
</organism>
<dbReference type="Proteomes" id="UP001244011">
    <property type="component" value="Unassembled WGS sequence"/>
</dbReference>